<evidence type="ECO:0000313" key="1">
    <source>
        <dbReference type="EMBL" id="KAI3701715.1"/>
    </source>
</evidence>
<protein>
    <submittedName>
        <fullName evidence="1">Uncharacterized protein</fullName>
    </submittedName>
</protein>
<sequence>MWGIWLKDLRIYSNYQRILQISAMDSTDHRHHARILEGRLRELKFLDLINYVFYLQHPSQKSMITSLLPSVCVFAEGRARKGGEGVCVIAEGKMSRSWCICM</sequence>
<comment type="caution">
    <text evidence="1">The sequence shown here is derived from an EMBL/GenBank/DDBJ whole genome shotgun (WGS) entry which is preliminary data.</text>
</comment>
<evidence type="ECO:0000313" key="2">
    <source>
        <dbReference type="Proteomes" id="UP001055879"/>
    </source>
</evidence>
<reference evidence="1 2" key="2">
    <citation type="journal article" date="2022" name="Mol. Ecol. Resour.">
        <title>The genomes of chicory, endive, great burdock and yacon provide insights into Asteraceae paleo-polyploidization history and plant inulin production.</title>
        <authorList>
            <person name="Fan W."/>
            <person name="Wang S."/>
            <person name="Wang H."/>
            <person name="Wang A."/>
            <person name="Jiang F."/>
            <person name="Liu H."/>
            <person name="Zhao H."/>
            <person name="Xu D."/>
            <person name="Zhang Y."/>
        </authorList>
    </citation>
    <scope>NUCLEOTIDE SEQUENCE [LARGE SCALE GENOMIC DNA]</scope>
    <source>
        <strain evidence="2">cv. Niubang</strain>
    </source>
</reference>
<gene>
    <name evidence="1" type="ORF">L6452_26990</name>
</gene>
<dbReference type="Proteomes" id="UP001055879">
    <property type="component" value="Linkage Group LG09"/>
</dbReference>
<keyword evidence="2" id="KW-1185">Reference proteome</keyword>
<name>A0ACB8ZWG4_ARCLA</name>
<accession>A0ACB8ZWG4</accession>
<dbReference type="EMBL" id="CM042055">
    <property type="protein sequence ID" value="KAI3701715.1"/>
    <property type="molecule type" value="Genomic_DNA"/>
</dbReference>
<reference evidence="2" key="1">
    <citation type="journal article" date="2022" name="Mol. Ecol. Resour.">
        <title>The genomes of chicory, endive, great burdock and yacon provide insights into Asteraceae palaeo-polyploidization history and plant inulin production.</title>
        <authorList>
            <person name="Fan W."/>
            <person name="Wang S."/>
            <person name="Wang H."/>
            <person name="Wang A."/>
            <person name="Jiang F."/>
            <person name="Liu H."/>
            <person name="Zhao H."/>
            <person name="Xu D."/>
            <person name="Zhang Y."/>
        </authorList>
    </citation>
    <scope>NUCLEOTIDE SEQUENCE [LARGE SCALE GENOMIC DNA]</scope>
    <source>
        <strain evidence="2">cv. Niubang</strain>
    </source>
</reference>
<proteinExistence type="predicted"/>
<organism evidence="1 2">
    <name type="scientific">Arctium lappa</name>
    <name type="common">Greater burdock</name>
    <name type="synonym">Lappa major</name>
    <dbReference type="NCBI Taxonomy" id="4217"/>
    <lineage>
        <taxon>Eukaryota</taxon>
        <taxon>Viridiplantae</taxon>
        <taxon>Streptophyta</taxon>
        <taxon>Embryophyta</taxon>
        <taxon>Tracheophyta</taxon>
        <taxon>Spermatophyta</taxon>
        <taxon>Magnoliopsida</taxon>
        <taxon>eudicotyledons</taxon>
        <taxon>Gunneridae</taxon>
        <taxon>Pentapetalae</taxon>
        <taxon>asterids</taxon>
        <taxon>campanulids</taxon>
        <taxon>Asterales</taxon>
        <taxon>Asteraceae</taxon>
        <taxon>Carduoideae</taxon>
        <taxon>Cardueae</taxon>
        <taxon>Arctiinae</taxon>
        <taxon>Arctium</taxon>
    </lineage>
</organism>